<dbReference type="InterPro" id="IPR029057">
    <property type="entry name" value="PRTase-like"/>
</dbReference>
<proteinExistence type="inferred from homology"/>
<dbReference type="PANTHER" id="PTHR47505">
    <property type="entry name" value="DNA UTILIZATION PROTEIN YHGH"/>
    <property type="match status" value="1"/>
</dbReference>
<dbReference type="InterPro" id="IPR051910">
    <property type="entry name" value="ComF/GntX_DNA_util-trans"/>
</dbReference>
<gene>
    <name evidence="2" type="ORF">UFOPK3770_01079</name>
</gene>
<sequence length="217" mass="24228">MERYWQLKISVIILWPMRDFLDLISTPRCGQCGFLGDPVCRRCLAQVQSFSRHDVLGLGEVHVAAEYQGWVRDTLIAFKSGERTAGFTLAYLLVQILNTNFTVPLVPIPSTPTKVRQRGFNVTTELCRCLARQLDRRFLSNECLVVRRDVLDQVGLSRKQRQKNLERAFVCTTTLRGPVIVLDDVVTTGATMSEAGRALRIAGAGPIFGLALCGTRS</sequence>
<dbReference type="CDD" id="cd06223">
    <property type="entry name" value="PRTases_typeI"/>
    <property type="match status" value="1"/>
</dbReference>
<accession>A0A6J5ZNJ2</accession>
<evidence type="ECO:0000313" key="2">
    <source>
        <dbReference type="EMBL" id="CAB4342417.1"/>
    </source>
</evidence>
<organism evidence="2">
    <name type="scientific">freshwater metagenome</name>
    <dbReference type="NCBI Taxonomy" id="449393"/>
    <lineage>
        <taxon>unclassified sequences</taxon>
        <taxon>metagenomes</taxon>
        <taxon>ecological metagenomes</taxon>
    </lineage>
</organism>
<dbReference type="PANTHER" id="PTHR47505:SF1">
    <property type="entry name" value="DNA UTILIZATION PROTEIN YHGH"/>
    <property type="match status" value="1"/>
</dbReference>
<protein>
    <submittedName>
        <fullName evidence="2">Unannotated protein</fullName>
    </submittedName>
</protein>
<dbReference type="Gene3D" id="3.40.50.2020">
    <property type="match status" value="1"/>
</dbReference>
<comment type="similarity">
    <text evidence="1">Belongs to the ComF/GntX family.</text>
</comment>
<dbReference type="SUPFAM" id="SSF53271">
    <property type="entry name" value="PRTase-like"/>
    <property type="match status" value="1"/>
</dbReference>
<name>A0A6J5ZNJ2_9ZZZZ</name>
<evidence type="ECO:0000256" key="1">
    <source>
        <dbReference type="ARBA" id="ARBA00008007"/>
    </source>
</evidence>
<dbReference type="EMBL" id="CAESAJ010000137">
    <property type="protein sequence ID" value="CAB4342417.1"/>
    <property type="molecule type" value="Genomic_DNA"/>
</dbReference>
<reference evidence="2" key="1">
    <citation type="submission" date="2020-05" db="EMBL/GenBank/DDBJ databases">
        <authorList>
            <person name="Chiriac C."/>
            <person name="Salcher M."/>
            <person name="Ghai R."/>
            <person name="Kavagutti S V."/>
        </authorList>
    </citation>
    <scope>NUCLEOTIDE SEQUENCE</scope>
</reference>
<dbReference type="AlphaFoldDB" id="A0A6J5ZNJ2"/>
<dbReference type="InterPro" id="IPR000836">
    <property type="entry name" value="PRTase_dom"/>
</dbReference>